<sequence>MRCKSSRRPVPMQTRYDAIIIGGGHNGLVAACYLAAAGKTVLILEKNRSLGGASVSHPLFPDYEARISRYAYLVSLFPSRIIRELGLNLRLRPRSIASYTPHGAGAGLLISNENPALTEREIRKLGAGEWRGYQALMEKQRAFAAIVWDSLLEPLKSRADWHRIFRSAGRPELWREFVERPIGELIETHISSDLLRGILFTDGKIGANAGANDSSLLQNRTYLYHVIGNGSGEWLVPEGGMGRIAEQLAGQARNAGVDWQTEAEVIGTTSVNGHKVVAFRHRGAEFEIQASHLLWNATPPCRRQPDPSGIDEGTSFKINMLVKRLPQPANRWVTPQQAFAGTFHIDEGYAQLEAAWQSAKRGRIPDTPAGEIYCHTLTDPTILSDELARNGYHTLTYFGLDLPYTLFTEDNEAAKKTVVTRVLKGLNRYLAEPLESCLATDRDGRACLEAKSPVDLELELGLPRGNIFHKGLSWFFAEKDAEVGRYGVETGRRNEWICGASARRGGAVSGIPGRNAAMAILKSP</sequence>
<dbReference type="Gene3D" id="3.50.50.60">
    <property type="entry name" value="FAD/NAD(P)-binding domain"/>
    <property type="match status" value="1"/>
</dbReference>
<dbReference type="PANTHER" id="PTHR10668">
    <property type="entry name" value="PHYTOENE DEHYDROGENASE"/>
    <property type="match status" value="1"/>
</dbReference>
<evidence type="ECO:0000313" key="1">
    <source>
        <dbReference type="EMBL" id="NDY96801.1"/>
    </source>
</evidence>
<keyword evidence="2" id="KW-1185">Reference proteome</keyword>
<organism evidence="1 2">
    <name type="scientific">Wenzhouxiangella limi</name>
    <dbReference type="NCBI Taxonomy" id="2707351"/>
    <lineage>
        <taxon>Bacteria</taxon>
        <taxon>Pseudomonadati</taxon>
        <taxon>Pseudomonadota</taxon>
        <taxon>Gammaproteobacteria</taxon>
        <taxon>Chromatiales</taxon>
        <taxon>Wenzhouxiangellaceae</taxon>
        <taxon>Wenzhouxiangella</taxon>
    </lineage>
</organism>
<dbReference type="PROSITE" id="PS51257">
    <property type="entry name" value="PROKAR_LIPOPROTEIN"/>
    <property type="match status" value="1"/>
</dbReference>
<protein>
    <submittedName>
        <fullName evidence="1">NAD(P)/FAD-dependent oxidoreductase</fullName>
    </submittedName>
</protein>
<evidence type="ECO:0000313" key="2">
    <source>
        <dbReference type="Proteomes" id="UP000484885"/>
    </source>
</evidence>
<dbReference type="Pfam" id="PF13450">
    <property type="entry name" value="NAD_binding_8"/>
    <property type="match status" value="1"/>
</dbReference>
<dbReference type="InterPro" id="IPR036188">
    <property type="entry name" value="FAD/NAD-bd_sf"/>
</dbReference>
<gene>
    <name evidence="1" type="ORF">G3I74_13795</name>
</gene>
<dbReference type="AlphaFoldDB" id="A0A845V9I3"/>
<dbReference type="GO" id="GO:0005829">
    <property type="term" value="C:cytosol"/>
    <property type="evidence" value="ECO:0007669"/>
    <property type="project" value="TreeGrafter"/>
</dbReference>
<dbReference type="EMBL" id="JAAGSC010000044">
    <property type="protein sequence ID" value="NDY96801.1"/>
    <property type="molecule type" value="Genomic_DNA"/>
</dbReference>
<dbReference type="Proteomes" id="UP000484885">
    <property type="component" value="Unassembled WGS sequence"/>
</dbReference>
<name>A0A845V9I3_9GAMM</name>
<comment type="caution">
    <text evidence="1">The sequence shown here is derived from an EMBL/GenBank/DDBJ whole genome shotgun (WGS) entry which is preliminary data.</text>
</comment>
<dbReference type="PANTHER" id="PTHR10668:SF103">
    <property type="entry name" value="PYRIDINE NUCLEOTIDE-DISULFIDE OXIDOREDUCTASE DOMAIN-CONTAINING PROTEIN 2"/>
    <property type="match status" value="1"/>
</dbReference>
<reference evidence="1 2" key="1">
    <citation type="submission" date="2020-02" db="EMBL/GenBank/DDBJ databases">
        <authorList>
            <person name="Zhang X.-Y."/>
        </authorList>
    </citation>
    <scope>NUCLEOTIDE SEQUENCE [LARGE SCALE GENOMIC DNA]</scope>
    <source>
        <strain evidence="1 2">C33</strain>
    </source>
</reference>
<proteinExistence type="predicted"/>
<accession>A0A845V9I3</accession>
<dbReference type="SUPFAM" id="SSF51905">
    <property type="entry name" value="FAD/NAD(P)-binding domain"/>
    <property type="match status" value="1"/>
</dbReference>